<dbReference type="EMBL" id="ALAO01000016">
    <property type="protein sequence ID" value="EKO41200.1"/>
    <property type="molecule type" value="Genomic_DNA"/>
</dbReference>
<dbReference type="GO" id="GO:0016874">
    <property type="term" value="F:ligase activity"/>
    <property type="evidence" value="ECO:0007669"/>
    <property type="project" value="UniProtKB-KW"/>
</dbReference>
<dbReference type="GO" id="GO:0016020">
    <property type="term" value="C:membrane"/>
    <property type="evidence" value="ECO:0007669"/>
    <property type="project" value="UniProtKB-SubCell"/>
</dbReference>
<keyword evidence="4 6" id="KW-0472">Membrane</keyword>
<evidence type="ECO:0000313" key="9">
    <source>
        <dbReference type="Proteomes" id="UP000006272"/>
    </source>
</evidence>
<dbReference type="PATRIC" id="fig|1206767.3.peg.62"/>
<keyword evidence="2 6" id="KW-0812">Transmembrane</keyword>
<accession>K6GWF3</accession>
<evidence type="ECO:0000259" key="7">
    <source>
        <dbReference type="Pfam" id="PF04932"/>
    </source>
</evidence>
<dbReference type="AlphaFoldDB" id="K6GWF3"/>
<keyword evidence="8" id="KW-0436">Ligase</keyword>
<feature type="transmembrane region" description="Helical" evidence="6">
    <location>
        <begin position="62"/>
        <end position="81"/>
    </location>
</feature>
<gene>
    <name evidence="8" type="ORF">B193_0077</name>
</gene>
<feature type="transmembrane region" description="Helical" evidence="6">
    <location>
        <begin position="37"/>
        <end position="55"/>
    </location>
</feature>
<dbReference type="InterPro" id="IPR051533">
    <property type="entry name" value="WaaL-like"/>
</dbReference>
<feature type="region of interest" description="Disordered" evidence="5">
    <location>
        <begin position="658"/>
        <end position="681"/>
    </location>
</feature>
<dbReference type="PANTHER" id="PTHR37422">
    <property type="entry name" value="TEICHURONIC ACID BIOSYNTHESIS PROTEIN TUAE"/>
    <property type="match status" value="1"/>
</dbReference>
<organism evidence="8 9">
    <name type="scientific">Solidesulfovibrio magneticus str. Maddingley MBC34</name>
    <dbReference type="NCBI Taxonomy" id="1206767"/>
    <lineage>
        <taxon>Bacteria</taxon>
        <taxon>Pseudomonadati</taxon>
        <taxon>Thermodesulfobacteriota</taxon>
        <taxon>Desulfovibrionia</taxon>
        <taxon>Desulfovibrionales</taxon>
        <taxon>Desulfovibrionaceae</taxon>
        <taxon>Solidesulfovibrio</taxon>
    </lineage>
</organism>
<evidence type="ECO:0000313" key="8">
    <source>
        <dbReference type="EMBL" id="EKO41200.1"/>
    </source>
</evidence>
<name>K6GWF3_9BACT</name>
<dbReference type="Proteomes" id="UP000006272">
    <property type="component" value="Unassembled WGS sequence"/>
</dbReference>
<evidence type="ECO:0000256" key="4">
    <source>
        <dbReference type="ARBA" id="ARBA00023136"/>
    </source>
</evidence>
<feature type="transmembrane region" description="Helical" evidence="6">
    <location>
        <begin position="239"/>
        <end position="255"/>
    </location>
</feature>
<dbReference type="InterPro" id="IPR007016">
    <property type="entry name" value="O-antigen_ligase-rel_domated"/>
</dbReference>
<proteinExistence type="predicted"/>
<comment type="subcellular location">
    <subcellularLocation>
        <location evidence="1">Membrane</location>
        <topology evidence="1">Multi-pass membrane protein</topology>
    </subcellularLocation>
</comment>
<dbReference type="Pfam" id="PF04932">
    <property type="entry name" value="Wzy_C"/>
    <property type="match status" value="1"/>
</dbReference>
<evidence type="ECO:0000256" key="3">
    <source>
        <dbReference type="ARBA" id="ARBA00022989"/>
    </source>
</evidence>
<evidence type="ECO:0000256" key="5">
    <source>
        <dbReference type="SAM" id="MobiDB-lite"/>
    </source>
</evidence>
<feature type="transmembrane region" description="Helical" evidence="6">
    <location>
        <begin position="116"/>
        <end position="138"/>
    </location>
</feature>
<feature type="domain" description="O-antigen ligase-related" evidence="7">
    <location>
        <begin position="269"/>
        <end position="434"/>
    </location>
</feature>
<feature type="transmembrane region" description="Helical" evidence="6">
    <location>
        <begin position="199"/>
        <end position="219"/>
    </location>
</feature>
<keyword evidence="3 6" id="KW-1133">Transmembrane helix</keyword>
<feature type="transmembrane region" description="Helical" evidence="6">
    <location>
        <begin position="417"/>
        <end position="445"/>
    </location>
</feature>
<dbReference type="PANTHER" id="PTHR37422:SF13">
    <property type="entry name" value="LIPOPOLYSACCHARIDE BIOSYNTHESIS PROTEIN PA4999-RELATED"/>
    <property type="match status" value="1"/>
</dbReference>
<evidence type="ECO:0000256" key="1">
    <source>
        <dbReference type="ARBA" id="ARBA00004141"/>
    </source>
</evidence>
<feature type="transmembrane region" description="Helical" evidence="6">
    <location>
        <begin position="285"/>
        <end position="301"/>
    </location>
</feature>
<protein>
    <submittedName>
        <fullName evidence="8">Lipid A core-O-antigen ligase-like enyme</fullName>
    </submittedName>
</protein>
<reference evidence="8 9" key="1">
    <citation type="submission" date="2012-07" db="EMBL/GenBank/DDBJ databases">
        <title>Draft genome sequence of Desulfovibrio magneticus str. Maddingley MBC34 obtained from a metagenomic sequence of a methanogenic enrichment isolated from coal-seam formation water in Victoria, Australia.</title>
        <authorList>
            <person name="Greenfield P."/>
            <person name="Hendry P."/>
            <person name="Li D."/>
            <person name="Rosewarne C.P."/>
            <person name="Tran-Dinh N."/>
            <person name="Elbourne L.D.H."/>
            <person name="Paulsen I.T."/>
            <person name="Midgley D.J."/>
        </authorList>
    </citation>
    <scope>NUCLEOTIDE SEQUENCE [LARGE SCALE GENOMIC DNA]</scope>
    <source>
        <strain evidence="9">Maddingley MBC34</strain>
    </source>
</reference>
<comment type="caution">
    <text evidence="8">The sequence shown here is derived from an EMBL/GenBank/DDBJ whole genome shotgun (WGS) entry which is preliminary data.</text>
</comment>
<evidence type="ECO:0000256" key="2">
    <source>
        <dbReference type="ARBA" id="ARBA00022692"/>
    </source>
</evidence>
<feature type="transmembrane region" description="Helical" evidence="6">
    <location>
        <begin position="313"/>
        <end position="333"/>
    </location>
</feature>
<evidence type="ECO:0000256" key="6">
    <source>
        <dbReference type="SAM" id="Phobius"/>
    </source>
</evidence>
<sequence>MIAALVQFLAGALRAGGLTLAAGHGLLSAAVLVGLGRPAQAFVALVAVWGLALAVSRRGLSLGLFLLGATLFFFGWQAYVYPSAAFGLILDVAALALGWRNLGQIEAESQAGAETGAGPCGAFLGALAVLALGSTLLLPWDRLTAQLAFFGPTAFFAAVAFSPADAPAYALGAAARLAVFAVFARELARTSWPGRFETLASGILAGLVVSIVYGLALHFRGDHYLLHYRFTSVFANPGWYAEYLAVVAPYALIALTRPSKLARGYGAACLALVAGSLVLTLARAGWIAGGLTFAAAVWLYFRGGPMLRLRRPWGHLPALAVGGALVIGLSFWASGKELAAVSRPINALLKERVGNFTDSPRPTLFRSGLLIAAESPVFGLGYESYARHYPVLLATPAAWLGRYGDKNAEVFETSHNMYIQLVSGLGLAGLALWLAMAGRAGFLLWRSVRDTAASLDLAMLLSLAAFHVYAFFQEMFYVPAVLFLLAPPLARAMALEGRARPGRLARWAGRLAWALALAGLVAYADDFGLSRTRERLSLAQWRTGEVVYEGFYPPEMLDERAIRWSAGNAAVLVAPGDVELTLFSPVAQDVLLVSDAGPLDKLRLGGEPATRRYRLPDAGDGRARTIFIMPETAFVPMAQSGALDPRLLGVAAAVRAGREARQEAPVSGGTGGREVQRGEEP</sequence>
<feature type="transmembrane region" description="Helical" evidence="6">
    <location>
        <begin position="507"/>
        <end position="524"/>
    </location>
</feature>